<feature type="transmembrane region" description="Helical" evidence="7">
    <location>
        <begin position="365"/>
        <end position="383"/>
    </location>
</feature>
<protein>
    <submittedName>
        <fullName evidence="9">MFS transporter</fullName>
    </submittedName>
</protein>
<feature type="transmembrane region" description="Helical" evidence="7">
    <location>
        <begin position="245"/>
        <end position="265"/>
    </location>
</feature>
<feature type="transmembrane region" description="Helical" evidence="7">
    <location>
        <begin position="81"/>
        <end position="100"/>
    </location>
</feature>
<keyword evidence="2" id="KW-0813">Transport</keyword>
<dbReference type="InterPro" id="IPR011701">
    <property type="entry name" value="MFS"/>
</dbReference>
<feature type="transmembrane region" description="Helical" evidence="7">
    <location>
        <begin position="336"/>
        <end position="359"/>
    </location>
</feature>
<feature type="transmembrane region" description="Helical" evidence="7">
    <location>
        <begin position="277"/>
        <end position="300"/>
    </location>
</feature>
<evidence type="ECO:0000256" key="7">
    <source>
        <dbReference type="SAM" id="Phobius"/>
    </source>
</evidence>
<keyword evidence="10" id="KW-1185">Reference proteome</keyword>
<sequence>MALRFLTDPALGRTRSLCAAILCAAMAGCGFGLLMPLVALNLEAMTGSGAVVGLNAAAAALSTIVATPLIPPLLARTPPRLTIVACAAFTGVGIIAFPFLPDVVVWFVLRFVIGLAVTVIFVASETWINQLAKPESRASLLAVYATVLSGGFGSGGILLAVLGAQGFAPWIAGGAIFLLGAVPLLLLRGPELEAPDRAEAGPLALWNAARLAPVAILAGFVFGALETSVFALVPVYAERLGFTETVVGLLVAVGALGAITMQIPIGRFADRVGRLTTLRLIAAAAVVLALLIALSGARLWALYPMIFLYVGVASAFYTVGLALIGERVRPGQLASANAAFIFAYGMGSLAGPVSAGAAMDAFNPWGMLVALALFAAAYLVIAGRSRER</sequence>
<evidence type="ECO:0000256" key="1">
    <source>
        <dbReference type="ARBA" id="ARBA00004651"/>
    </source>
</evidence>
<dbReference type="GO" id="GO:0005886">
    <property type="term" value="C:plasma membrane"/>
    <property type="evidence" value="ECO:0007669"/>
    <property type="project" value="UniProtKB-SubCell"/>
</dbReference>
<dbReference type="InterPro" id="IPR047200">
    <property type="entry name" value="MFS_YcaD-like"/>
</dbReference>
<name>A0A5M6ZCY9_9PROT</name>
<gene>
    <name evidence="9" type="ORF">F1654_12490</name>
</gene>
<dbReference type="PROSITE" id="PS50850">
    <property type="entry name" value="MFS"/>
    <property type="match status" value="1"/>
</dbReference>
<feature type="transmembrane region" description="Helical" evidence="7">
    <location>
        <begin position="208"/>
        <end position="233"/>
    </location>
</feature>
<dbReference type="PANTHER" id="PTHR23521">
    <property type="entry name" value="TRANSPORTER MFS SUPERFAMILY"/>
    <property type="match status" value="1"/>
</dbReference>
<evidence type="ECO:0000256" key="6">
    <source>
        <dbReference type="ARBA" id="ARBA00023136"/>
    </source>
</evidence>
<feature type="transmembrane region" description="Helical" evidence="7">
    <location>
        <begin position="306"/>
        <end position="324"/>
    </location>
</feature>
<accession>A0A5M6ZCY9</accession>
<feature type="transmembrane region" description="Helical" evidence="7">
    <location>
        <begin position="167"/>
        <end position="187"/>
    </location>
</feature>
<dbReference type="RefSeq" id="WP_150023884.1">
    <property type="nucleotide sequence ID" value="NZ_VWOJ01000004.1"/>
</dbReference>
<dbReference type="CDD" id="cd17477">
    <property type="entry name" value="MFS_YcaD_like"/>
    <property type="match status" value="1"/>
</dbReference>
<comment type="caution">
    <text evidence="9">The sequence shown here is derived from an EMBL/GenBank/DDBJ whole genome shotgun (WGS) entry which is preliminary data.</text>
</comment>
<feature type="transmembrane region" description="Helical" evidence="7">
    <location>
        <begin position="52"/>
        <end position="74"/>
    </location>
</feature>
<dbReference type="GO" id="GO:0022857">
    <property type="term" value="F:transmembrane transporter activity"/>
    <property type="evidence" value="ECO:0007669"/>
    <property type="project" value="InterPro"/>
</dbReference>
<evidence type="ECO:0000313" key="10">
    <source>
        <dbReference type="Proteomes" id="UP000325122"/>
    </source>
</evidence>
<evidence type="ECO:0000256" key="5">
    <source>
        <dbReference type="ARBA" id="ARBA00022989"/>
    </source>
</evidence>
<keyword evidence="6 7" id="KW-0472">Membrane</keyword>
<dbReference type="PANTHER" id="PTHR23521:SF2">
    <property type="entry name" value="TRANSPORTER MFS SUPERFAMILY"/>
    <property type="match status" value="1"/>
</dbReference>
<evidence type="ECO:0000256" key="3">
    <source>
        <dbReference type="ARBA" id="ARBA00022475"/>
    </source>
</evidence>
<evidence type="ECO:0000313" key="9">
    <source>
        <dbReference type="EMBL" id="KAA5801697.1"/>
    </source>
</evidence>
<dbReference type="AlphaFoldDB" id="A0A5M6ZCY9"/>
<evidence type="ECO:0000259" key="8">
    <source>
        <dbReference type="PROSITE" id="PS50850"/>
    </source>
</evidence>
<evidence type="ECO:0000256" key="2">
    <source>
        <dbReference type="ARBA" id="ARBA00022448"/>
    </source>
</evidence>
<keyword evidence="4 7" id="KW-0812">Transmembrane</keyword>
<dbReference type="PROSITE" id="PS51257">
    <property type="entry name" value="PROKAR_LIPOPROTEIN"/>
    <property type="match status" value="1"/>
</dbReference>
<dbReference type="Gene3D" id="1.20.1250.20">
    <property type="entry name" value="MFS general substrate transporter like domains"/>
    <property type="match status" value="2"/>
</dbReference>
<feature type="domain" description="Major facilitator superfamily (MFS) profile" evidence="8">
    <location>
        <begin position="211"/>
        <end position="388"/>
    </location>
</feature>
<proteinExistence type="predicted"/>
<keyword evidence="5 7" id="KW-1133">Transmembrane helix</keyword>
<dbReference type="InterPro" id="IPR036259">
    <property type="entry name" value="MFS_trans_sf"/>
</dbReference>
<feature type="transmembrane region" description="Helical" evidence="7">
    <location>
        <begin position="106"/>
        <end position="128"/>
    </location>
</feature>
<dbReference type="Proteomes" id="UP000325122">
    <property type="component" value="Unassembled WGS sequence"/>
</dbReference>
<feature type="transmembrane region" description="Helical" evidence="7">
    <location>
        <begin position="140"/>
        <end position="161"/>
    </location>
</feature>
<keyword evidence="3" id="KW-1003">Cell membrane</keyword>
<comment type="subcellular location">
    <subcellularLocation>
        <location evidence="1">Cell membrane</location>
        <topology evidence="1">Multi-pass membrane protein</topology>
    </subcellularLocation>
</comment>
<dbReference type="InterPro" id="IPR020846">
    <property type="entry name" value="MFS_dom"/>
</dbReference>
<dbReference type="EMBL" id="VWOJ01000004">
    <property type="protein sequence ID" value="KAA5801697.1"/>
    <property type="molecule type" value="Genomic_DNA"/>
</dbReference>
<evidence type="ECO:0000256" key="4">
    <source>
        <dbReference type="ARBA" id="ARBA00022692"/>
    </source>
</evidence>
<feature type="transmembrane region" description="Helical" evidence="7">
    <location>
        <begin position="20"/>
        <end position="40"/>
    </location>
</feature>
<dbReference type="SUPFAM" id="SSF103473">
    <property type="entry name" value="MFS general substrate transporter"/>
    <property type="match status" value="1"/>
</dbReference>
<reference evidence="9 10" key="1">
    <citation type="submission" date="2019-09" db="EMBL/GenBank/DDBJ databases">
        <authorList>
            <person name="Kevbrin V."/>
            <person name="Grouzdev D.S."/>
        </authorList>
    </citation>
    <scope>NUCLEOTIDE SEQUENCE [LARGE SCALE GENOMIC DNA]</scope>
    <source>
        <strain evidence="9 10">G-192</strain>
    </source>
</reference>
<organism evidence="9 10">
    <name type="scientific">Alkalicaulis satelles</name>
    <dbReference type="NCBI Taxonomy" id="2609175"/>
    <lineage>
        <taxon>Bacteria</taxon>
        <taxon>Pseudomonadati</taxon>
        <taxon>Pseudomonadota</taxon>
        <taxon>Alphaproteobacteria</taxon>
        <taxon>Maricaulales</taxon>
        <taxon>Maricaulaceae</taxon>
        <taxon>Alkalicaulis</taxon>
    </lineage>
</organism>
<dbReference type="Pfam" id="PF07690">
    <property type="entry name" value="MFS_1"/>
    <property type="match status" value="1"/>
</dbReference>